<sequence length="535" mass="59306">MQTAGVGFAGGLIPRRAHKKSKNGCRTCKVRKVKCDERRPLCRNCERHFVNIVECDFEGHVTVLQQAGESSSAASAQVPVVPADIQAPPNTAIGLVGRQAEPLGIAPAVAGGRLDPFDARPRTNVANVSVDALMSHYLTDFAYRSFPIYASRPLIELWWPFVREDVLTFHVTLLLSSVDLEKLQTGSESIRTRELLDQCLHLLNQRVADPVAGVSDHTIVSIACLAAVEHDKDNMKALSMHTAGLKQAVGIRGGLEAIRSTCSMTANFIFWISMISTHEPSLLQLGYGDLHNPPRWFHEREAQPLLTHSGNFVDLLDFGVDVPTANLLREIQRLTKLYTTVLDGESAEQATNILSHLCSVIDSLFQLSREQTMDAVIPGLSQSCRLAGCLHILTPMSGYFPNPTLMLHTLVRDLKSSLTQVLSSLAGRSTHLLLWLLAVGGITAHSMPERSWFVGHLVVAITDLDISNWDRFREYLIALAFHDNFCDVSFQALWVEVERKRATLDPVREQHFEGWCSAQVEEGSARVREVGIRIR</sequence>
<organism evidence="3 4">
    <name type="scientific">Cryoendolithus antarcticus</name>
    <dbReference type="NCBI Taxonomy" id="1507870"/>
    <lineage>
        <taxon>Eukaryota</taxon>
        <taxon>Fungi</taxon>
        <taxon>Dikarya</taxon>
        <taxon>Ascomycota</taxon>
        <taxon>Pezizomycotina</taxon>
        <taxon>Dothideomycetes</taxon>
        <taxon>Dothideomycetidae</taxon>
        <taxon>Cladosporiales</taxon>
        <taxon>Cladosporiaceae</taxon>
        <taxon>Cryoendolithus</taxon>
    </lineage>
</organism>
<dbReference type="InParanoid" id="A0A1V8TIF2"/>
<dbReference type="AlphaFoldDB" id="A0A1V8TIF2"/>
<dbReference type="EMBL" id="NAJO01000007">
    <property type="protein sequence ID" value="OQO11157.1"/>
    <property type="molecule type" value="Genomic_DNA"/>
</dbReference>
<dbReference type="SMART" id="SM00066">
    <property type="entry name" value="GAL4"/>
    <property type="match status" value="1"/>
</dbReference>
<feature type="domain" description="Zn(2)-C6 fungal-type" evidence="2">
    <location>
        <begin position="24"/>
        <end position="57"/>
    </location>
</feature>
<dbReference type="Gene3D" id="4.10.240.10">
    <property type="entry name" value="Zn(2)-C6 fungal-type DNA-binding domain"/>
    <property type="match status" value="1"/>
</dbReference>
<dbReference type="InterPro" id="IPR021858">
    <property type="entry name" value="Fun_TF"/>
</dbReference>
<dbReference type="Pfam" id="PF00172">
    <property type="entry name" value="Zn_clus"/>
    <property type="match status" value="1"/>
</dbReference>
<protein>
    <recommendedName>
        <fullName evidence="2">Zn(2)-C6 fungal-type domain-containing protein</fullName>
    </recommendedName>
</protein>
<dbReference type="CDD" id="cd00067">
    <property type="entry name" value="GAL4"/>
    <property type="match status" value="1"/>
</dbReference>
<dbReference type="GO" id="GO:0000981">
    <property type="term" value="F:DNA-binding transcription factor activity, RNA polymerase II-specific"/>
    <property type="evidence" value="ECO:0007669"/>
    <property type="project" value="InterPro"/>
</dbReference>
<evidence type="ECO:0000313" key="3">
    <source>
        <dbReference type="EMBL" id="OQO11157.1"/>
    </source>
</evidence>
<dbReference type="Proteomes" id="UP000192596">
    <property type="component" value="Unassembled WGS sequence"/>
</dbReference>
<dbReference type="GO" id="GO:0008270">
    <property type="term" value="F:zinc ion binding"/>
    <property type="evidence" value="ECO:0007669"/>
    <property type="project" value="InterPro"/>
</dbReference>
<dbReference type="STRING" id="1507870.A0A1V8TIF2"/>
<evidence type="ECO:0000313" key="4">
    <source>
        <dbReference type="Proteomes" id="UP000192596"/>
    </source>
</evidence>
<keyword evidence="4" id="KW-1185">Reference proteome</keyword>
<dbReference type="PANTHER" id="PTHR37540">
    <property type="entry name" value="TRANSCRIPTION FACTOR (ACR-2), PUTATIVE-RELATED-RELATED"/>
    <property type="match status" value="1"/>
</dbReference>
<gene>
    <name evidence="3" type="ORF">B0A48_05413</name>
</gene>
<dbReference type="SUPFAM" id="SSF57701">
    <property type="entry name" value="Zn2/Cys6 DNA-binding domain"/>
    <property type="match status" value="1"/>
</dbReference>
<dbReference type="Pfam" id="PF11951">
    <property type="entry name" value="Fungal_trans_2"/>
    <property type="match status" value="1"/>
</dbReference>
<accession>A0A1V8TIF2</accession>
<dbReference type="InterPro" id="IPR036864">
    <property type="entry name" value="Zn2-C6_fun-type_DNA-bd_sf"/>
</dbReference>
<evidence type="ECO:0000256" key="1">
    <source>
        <dbReference type="ARBA" id="ARBA00023242"/>
    </source>
</evidence>
<dbReference type="OrthoDB" id="4158087at2759"/>
<dbReference type="PROSITE" id="PS50048">
    <property type="entry name" value="ZN2_CY6_FUNGAL_2"/>
    <property type="match status" value="1"/>
</dbReference>
<name>A0A1V8TIF2_9PEZI</name>
<reference evidence="4" key="1">
    <citation type="submission" date="2017-03" db="EMBL/GenBank/DDBJ databases">
        <title>Genomes of endolithic fungi from Antarctica.</title>
        <authorList>
            <person name="Coleine C."/>
            <person name="Masonjones S."/>
            <person name="Stajich J.E."/>
        </authorList>
    </citation>
    <scope>NUCLEOTIDE SEQUENCE [LARGE SCALE GENOMIC DNA]</scope>
    <source>
        <strain evidence="4">CCFEE 5527</strain>
    </source>
</reference>
<keyword evidence="1" id="KW-0539">Nucleus</keyword>
<dbReference type="PANTHER" id="PTHR37540:SF5">
    <property type="entry name" value="TRANSCRIPTION FACTOR DOMAIN-CONTAINING PROTEIN"/>
    <property type="match status" value="1"/>
</dbReference>
<comment type="caution">
    <text evidence="3">The sequence shown here is derived from an EMBL/GenBank/DDBJ whole genome shotgun (WGS) entry which is preliminary data.</text>
</comment>
<proteinExistence type="predicted"/>
<dbReference type="InterPro" id="IPR001138">
    <property type="entry name" value="Zn2Cys6_DnaBD"/>
</dbReference>
<evidence type="ECO:0000259" key="2">
    <source>
        <dbReference type="PROSITE" id="PS50048"/>
    </source>
</evidence>